<keyword evidence="11" id="KW-0966">Cell projection</keyword>
<dbReference type="EMBL" id="DPIY01000001">
    <property type="protein sequence ID" value="HCT55757.1"/>
    <property type="molecule type" value="Genomic_DNA"/>
</dbReference>
<keyword evidence="6 7" id="KW-0975">Bacterial flagellum</keyword>
<dbReference type="GO" id="GO:0044780">
    <property type="term" value="P:bacterial-type flagellum assembly"/>
    <property type="evidence" value="ECO:0007669"/>
    <property type="project" value="InterPro"/>
</dbReference>
<evidence type="ECO:0000256" key="3">
    <source>
        <dbReference type="ARBA" id="ARBA00009677"/>
    </source>
</evidence>
<evidence type="ECO:0000256" key="2">
    <source>
        <dbReference type="ARBA" id="ARBA00004613"/>
    </source>
</evidence>
<comment type="subcellular location">
    <subcellularLocation>
        <location evidence="1 7">Bacterial flagellum</location>
    </subcellularLocation>
    <subcellularLocation>
        <location evidence="2 7">Secreted</location>
    </subcellularLocation>
</comment>
<dbReference type="PANTHER" id="PTHR30033:SF1">
    <property type="entry name" value="FLAGELLAR HOOK-ASSOCIATED PROTEIN 1"/>
    <property type="match status" value="1"/>
</dbReference>
<dbReference type="Pfam" id="PF06429">
    <property type="entry name" value="Flg_bbr_C"/>
    <property type="match status" value="1"/>
</dbReference>
<name>A0A3D4V616_9BACT</name>
<evidence type="ECO:0000256" key="5">
    <source>
        <dbReference type="ARBA" id="ARBA00022525"/>
    </source>
</evidence>
<dbReference type="PANTHER" id="PTHR30033">
    <property type="entry name" value="FLAGELLAR HOOK-ASSOCIATED PROTEIN 1"/>
    <property type="match status" value="1"/>
</dbReference>
<dbReference type="GO" id="GO:0009424">
    <property type="term" value="C:bacterial-type flagellum hook"/>
    <property type="evidence" value="ECO:0007669"/>
    <property type="project" value="UniProtKB-UniRule"/>
</dbReference>
<dbReference type="SUPFAM" id="SSF64518">
    <property type="entry name" value="Phase 1 flagellin"/>
    <property type="match status" value="1"/>
</dbReference>
<dbReference type="InterPro" id="IPR001444">
    <property type="entry name" value="Flag_bb_rod_N"/>
</dbReference>
<evidence type="ECO:0000259" key="8">
    <source>
        <dbReference type="Pfam" id="PF00460"/>
    </source>
</evidence>
<keyword evidence="11" id="KW-0969">Cilium</keyword>
<proteinExistence type="inferred from homology"/>
<dbReference type="PRINTS" id="PR01005">
    <property type="entry name" value="FLGHOOKAP1"/>
</dbReference>
<dbReference type="InterPro" id="IPR053927">
    <property type="entry name" value="FlgK_helical"/>
</dbReference>
<dbReference type="GO" id="GO:0005198">
    <property type="term" value="F:structural molecule activity"/>
    <property type="evidence" value="ECO:0007669"/>
    <property type="project" value="UniProtKB-UniRule"/>
</dbReference>
<dbReference type="Pfam" id="PF22638">
    <property type="entry name" value="FlgK_D1"/>
    <property type="match status" value="1"/>
</dbReference>
<dbReference type="NCBIfam" id="TIGR02492">
    <property type="entry name" value="flgK_ends"/>
    <property type="match status" value="1"/>
</dbReference>
<dbReference type="GO" id="GO:0005576">
    <property type="term" value="C:extracellular region"/>
    <property type="evidence" value="ECO:0007669"/>
    <property type="project" value="UniProtKB-SubCell"/>
</dbReference>
<evidence type="ECO:0000256" key="7">
    <source>
        <dbReference type="RuleBase" id="RU362065"/>
    </source>
</evidence>
<comment type="similarity">
    <text evidence="3 7">Belongs to the flagella basal body rod proteins family.</text>
</comment>
<evidence type="ECO:0000259" key="9">
    <source>
        <dbReference type="Pfam" id="PF06429"/>
    </source>
</evidence>
<dbReference type="InterPro" id="IPR002371">
    <property type="entry name" value="FlgK"/>
</dbReference>
<keyword evidence="11" id="KW-0282">Flagellum</keyword>
<dbReference type="Pfam" id="PF00460">
    <property type="entry name" value="Flg_bb_rod"/>
    <property type="match status" value="1"/>
</dbReference>
<organism evidence="11 12">
    <name type="scientific">Gemmatimonas aurantiaca</name>
    <dbReference type="NCBI Taxonomy" id="173480"/>
    <lineage>
        <taxon>Bacteria</taxon>
        <taxon>Pseudomonadati</taxon>
        <taxon>Gemmatimonadota</taxon>
        <taxon>Gemmatimonadia</taxon>
        <taxon>Gemmatimonadales</taxon>
        <taxon>Gemmatimonadaceae</taxon>
        <taxon>Gemmatimonas</taxon>
    </lineage>
</organism>
<accession>A0A3D4V616</accession>
<evidence type="ECO:0000313" key="12">
    <source>
        <dbReference type="Proteomes" id="UP000264071"/>
    </source>
</evidence>
<dbReference type="OMA" id="MIQFQHA"/>
<gene>
    <name evidence="7" type="primary">flgK</name>
    <name evidence="11" type="ORF">DGD08_00950</name>
</gene>
<keyword evidence="5 7" id="KW-0964">Secreted</keyword>
<sequence length="482" mass="51120">MGSGLFSIARSALLSHQTALQTISHNVANAETPGFSRQEAVLAANTPVRLYNGNVGTGVHVATIQRKRDLLLDDNYRSANVLAGNSTMRRDLMQKVEDVFGEPSETGMSNALDQFWNSWSDLSAQPNSLAARAVVQQRGRQLGQLFNDYDTQLTQQRTSNLELLDNTVGRINALASQVAELNTRILASEGNGHVANDLRDMRDLRLDELANVAGTRVVNQPNGTVTVVIGNSTLVEGDTWNKVSAQLEPPVPTPAVPLTDVPVKIRLGDSPDRLAPLDGQLSAIVKVLNEDIPATRGRLDAMASQIVTAVNTAHTAGYVFSGNTVPGTAAGNFFEAGTVTNPVRASNIKLDNAISADPGKIAASNDANGPTSNGTAQALAALRIADGTVTWTAPNGTTESGSFVGFFRGLVTRLGVDTASANDSAAVAENLVQQAEIRRQSVSGVNTDEELVNMLRVQQSYQAAAKMITAADEMLKTLINLV</sequence>
<evidence type="ECO:0000256" key="4">
    <source>
        <dbReference type="ARBA" id="ARBA00016244"/>
    </source>
</evidence>
<dbReference type="AlphaFoldDB" id="A0A3D4V616"/>
<evidence type="ECO:0000256" key="1">
    <source>
        <dbReference type="ARBA" id="ARBA00004365"/>
    </source>
</evidence>
<feature type="domain" description="Flagellar basal-body/hook protein C-terminal" evidence="9">
    <location>
        <begin position="442"/>
        <end position="481"/>
    </location>
</feature>
<evidence type="ECO:0000313" key="11">
    <source>
        <dbReference type="EMBL" id="HCT55757.1"/>
    </source>
</evidence>
<feature type="domain" description="Flagellar hook-associated protein FlgK helical" evidence="10">
    <location>
        <begin position="93"/>
        <end position="324"/>
    </location>
</feature>
<reference evidence="11 12" key="1">
    <citation type="journal article" date="2018" name="Nat. Biotechnol.">
        <title>A standardized bacterial taxonomy based on genome phylogeny substantially revises the tree of life.</title>
        <authorList>
            <person name="Parks D.H."/>
            <person name="Chuvochina M."/>
            <person name="Waite D.W."/>
            <person name="Rinke C."/>
            <person name="Skarshewski A."/>
            <person name="Chaumeil P.A."/>
            <person name="Hugenholtz P."/>
        </authorList>
    </citation>
    <scope>NUCLEOTIDE SEQUENCE [LARGE SCALE GENOMIC DNA]</scope>
    <source>
        <strain evidence="11">UBA8844</strain>
    </source>
</reference>
<evidence type="ECO:0000256" key="6">
    <source>
        <dbReference type="ARBA" id="ARBA00023143"/>
    </source>
</evidence>
<protein>
    <recommendedName>
        <fullName evidence="4 7">Flagellar hook-associated protein 1</fullName>
        <shortName evidence="7">HAP1</shortName>
    </recommendedName>
</protein>
<dbReference type="InterPro" id="IPR010930">
    <property type="entry name" value="Flg_bb/hook_C_dom"/>
</dbReference>
<feature type="domain" description="Flagellar basal body rod protein N-terminal" evidence="8">
    <location>
        <begin position="8"/>
        <end position="35"/>
    </location>
</feature>
<comment type="caution">
    <text evidence="11">The sequence shown here is derived from an EMBL/GenBank/DDBJ whole genome shotgun (WGS) entry which is preliminary data.</text>
</comment>
<dbReference type="Proteomes" id="UP000264071">
    <property type="component" value="Unassembled WGS sequence"/>
</dbReference>
<evidence type="ECO:0000259" key="10">
    <source>
        <dbReference type="Pfam" id="PF22638"/>
    </source>
</evidence>